<dbReference type="InterPro" id="IPR036056">
    <property type="entry name" value="Fibrinogen-like_C"/>
</dbReference>
<reference evidence="5" key="1">
    <citation type="submission" date="2025-08" db="UniProtKB">
        <authorList>
            <consortium name="RefSeq"/>
        </authorList>
    </citation>
    <scope>IDENTIFICATION</scope>
</reference>
<keyword evidence="4" id="KW-1185">Reference proteome</keyword>
<feature type="chain" id="PRO_5027967947" evidence="2">
    <location>
        <begin position="17"/>
        <end position="239"/>
    </location>
</feature>
<dbReference type="Proteomes" id="UP000515152">
    <property type="component" value="Chromosome 24"/>
</dbReference>
<dbReference type="SMART" id="SM00186">
    <property type="entry name" value="FBG"/>
    <property type="match status" value="1"/>
</dbReference>
<evidence type="ECO:0000313" key="5">
    <source>
        <dbReference type="RefSeq" id="XP_031418186.1"/>
    </source>
</evidence>
<dbReference type="SUPFAM" id="SSF56496">
    <property type="entry name" value="Fibrinogen C-terminal domain-like"/>
    <property type="match status" value="1"/>
</dbReference>
<feature type="signal peptide" evidence="2">
    <location>
        <begin position="1"/>
        <end position="16"/>
    </location>
</feature>
<dbReference type="PANTHER" id="PTHR19143:SF225">
    <property type="entry name" value="MICROFIBRIL-ASSOCIATED GLYCOPROTEIN 4"/>
    <property type="match status" value="1"/>
</dbReference>
<proteinExistence type="predicted"/>
<dbReference type="Gene3D" id="3.90.215.10">
    <property type="entry name" value="Gamma Fibrinogen, chain A, domain 1"/>
    <property type="match status" value="1"/>
</dbReference>
<accession>A0A6P8F1U4</accession>
<dbReference type="FunFam" id="3.90.215.10:FF:000001">
    <property type="entry name" value="Tenascin isoform 1"/>
    <property type="match status" value="1"/>
</dbReference>
<feature type="domain" description="Fibrinogen C-terminal" evidence="3">
    <location>
        <begin position="15"/>
        <end position="239"/>
    </location>
</feature>
<dbReference type="InterPro" id="IPR002181">
    <property type="entry name" value="Fibrinogen_a/b/g_C_dom"/>
</dbReference>
<dbReference type="Pfam" id="PF00147">
    <property type="entry name" value="Fibrinogen_C"/>
    <property type="match status" value="1"/>
</dbReference>
<dbReference type="KEGG" id="char:105905293"/>
<dbReference type="GeneID" id="105905293"/>
<dbReference type="InterPro" id="IPR050373">
    <property type="entry name" value="Fibrinogen_C-term_domain"/>
</dbReference>
<protein>
    <submittedName>
        <fullName evidence="5">Microfibril-associated glycoprotein 4-like</fullName>
    </submittedName>
</protein>
<dbReference type="PANTHER" id="PTHR19143">
    <property type="entry name" value="FIBRINOGEN/TENASCIN/ANGIOPOEITIN"/>
    <property type="match status" value="1"/>
</dbReference>
<dbReference type="GO" id="GO:0005615">
    <property type="term" value="C:extracellular space"/>
    <property type="evidence" value="ECO:0007669"/>
    <property type="project" value="TreeGrafter"/>
</dbReference>
<dbReference type="InterPro" id="IPR014716">
    <property type="entry name" value="Fibrinogen_a/b/g_C_1"/>
</dbReference>
<sequence length="239" mass="27287">MICWIIALVLPLVVNSDPLFPVNCEDIFNSGHELSGVYTIYPMGHSVPVQAYCDMGCEDIHDEGRWTVIQRRMDGTVNFYRPWNQYKAGFGNTDGEHWLGLEWLHLLTSKKKYELRVDMEDFEGGKVHAQYSSFSVASEAEGYQLGVSGYIDGGAGDALIHHNGRKFTTFDRDQDLSSSENCALLYFGAFWYNNCHHANLNGLYMWGAHSRYGYGVIWNQWKGFHYSLKSITMKIRPVS</sequence>
<dbReference type="OrthoDB" id="7735550at2759"/>
<gene>
    <name evidence="5" type="primary">LOC105905293</name>
</gene>
<evidence type="ECO:0000313" key="4">
    <source>
        <dbReference type="Proteomes" id="UP000515152"/>
    </source>
</evidence>
<organism evidence="4 5">
    <name type="scientific">Clupea harengus</name>
    <name type="common">Atlantic herring</name>
    <dbReference type="NCBI Taxonomy" id="7950"/>
    <lineage>
        <taxon>Eukaryota</taxon>
        <taxon>Metazoa</taxon>
        <taxon>Chordata</taxon>
        <taxon>Craniata</taxon>
        <taxon>Vertebrata</taxon>
        <taxon>Euteleostomi</taxon>
        <taxon>Actinopterygii</taxon>
        <taxon>Neopterygii</taxon>
        <taxon>Teleostei</taxon>
        <taxon>Clupei</taxon>
        <taxon>Clupeiformes</taxon>
        <taxon>Clupeoidei</taxon>
        <taxon>Clupeidae</taxon>
        <taxon>Clupea</taxon>
    </lineage>
</organism>
<dbReference type="NCBIfam" id="NF040941">
    <property type="entry name" value="GGGWT_bact"/>
    <property type="match status" value="1"/>
</dbReference>
<evidence type="ECO:0000256" key="2">
    <source>
        <dbReference type="SAM" id="SignalP"/>
    </source>
</evidence>
<dbReference type="RefSeq" id="XP_031418186.1">
    <property type="nucleotide sequence ID" value="XM_031562326.1"/>
</dbReference>
<name>A0A6P8F1U4_CLUHA</name>
<keyword evidence="2" id="KW-0732">Signal</keyword>
<evidence type="ECO:0000259" key="3">
    <source>
        <dbReference type="PROSITE" id="PS51406"/>
    </source>
</evidence>
<evidence type="ECO:0000256" key="1">
    <source>
        <dbReference type="ARBA" id="ARBA00023157"/>
    </source>
</evidence>
<dbReference type="CDD" id="cd00087">
    <property type="entry name" value="FReD"/>
    <property type="match status" value="1"/>
</dbReference>
<keyword evidence="1" id="KW-1015">Disulfide bond</keyword>
<dbReference type="PROSITE" id="PS51406">
    <property type="entry name" value="FIBRINOGEN_C_2"/>
    <property type="match status" value="1"/>
</dbReference>
<dbReference type="AlphaFoldDB" id="A0A6P8F1U4"/>
<dbReference type="GO" id="GO:0048251">
    <property type="term" value="P:elastic fiber assembly"/>
    <property type="evidence" value="ECO:0007669"/>
    <property type="project" value="TreeGrafter"/>
</dbReference>